<dbReference type="EMBL" id="LCGH01000009">
    <property type="protein sequence ID" value="KKT11018.1"/>
    <property type="molecule type" value="Genomic_DNA"/>
</dbReference>
<dbReference type="InterPro" id="IPR013545">
    <property type="entry name" value="T2SS_protein-GspG_C"/>
</dbReference>
<evidence type="ECO:0000256" key="5">
    <source>
        <dbReference type="ARBA" id="ARBA00023136"/>
    </source>
</evidence>
<evidence type="ECO:0000256" key="1">
    <source>
        <dbReference type="ARBA" id="ARBA00004167"/>
    </source>
</evidence>
<keyword evidence="3 6" id="KW-0812">Transmembrane</keyword>
<dbReference type="InterPro" id="IPR012902">
    <property type="entry name" value="N_methyl_site"/>
</dbReference>
<organism evidence="8 9">
    <name type="scientific">Candidatus Nomurabacteria bacterium GW2011_GWF2_43_24</name>
    <dbReference type="NCBI Taxonomy" id="1618778"/>
    <lineage>
        <taxon>Bacteria</taxon>
        <taxon>Candidatus Nomuraibacteriota</taxon>
    </lineage>
</organism>
<reference evidence="8 9" key="1">
    <citation type="journal article" date="2015" name="Nature">
        <title>rRNA introns, odd ribosomes, and small enigmatic genomes across a large radiation of phyla.</title>
        <authorList>
            <person name="Brown C.T."/>
            <person name="Hug L.A."/>
            <person name="Thomas B.C."/>
            <person name="Sharon I."/>
            <person name="Castelle C.J."/>
            <person name="Singh A."/>
            <person name="Wilkins M.J."/>
            <person name="Williams K.H."/>
            <person name="Banfield J.F."/>
        </authorList>
    </citation>
    <scope>NUCLEOTIDE SEQUENCE [LARGE SCALE GENOMIC DNA]</scope>
</reference>
<sequence length="170" mass="18251">MLSILKNKKGFTLIELLVVVAIIGILTSVVLASLNTARVKARDAKRIASFRQIQSALEMYYSTNGNYPILLAYINPSSGNVNWLTGFATALQPYLSSVPNDAVGVGYLYSSTNGGQKYGLALSFEGSNYDTLMAGDGGMSASYYELGPSPAECWANGNKEWWGSPSINCP</sequence>
<proteinExistence type="predicted"/>
<dbReference type="GO" id="GO:0015627">
    <property type="term" value="C:type II protein secretion system complex"/>
    <property type="evidence" value="ECO:0007669"/>
    <property type="project" value="InterPro"/>
</dbReference>
<dbReference type="Pfam" id="PF07963">
    <property type="entry name" value="N_methyl"/>
    <property type="match status" value="1"/>
</dbReference>
<dbReference type="GO" id="GO:0016020">
    <property type="term" value="C:membrane"/>
    <property type="evidence" value="ECO:0007669"/>
    <property type="project" value="UniProtKB-SubCell"/>
</dbReference>
<evidence type="ECO:0000259" key="7">
    <source>
        <dbReference type="Pfam" id="PF08334"/>
    </source>
</evidence>
<dbReference type="Proteomes" id="UP000033907">
    <property type="component" value="Unassembled WGS sequence"/>
</dbReference>
<keyword evidence="4 6" id="KW-1133">Transmembrane helix</keyword>
<evidence type="ECO:0000313" key="8">
    <source>
        <dbReference type="EMBL" id="KKT11018.1"/>
    </source>
</evidence>
<dbReference type="AlphaFoldDB" id="A0A0G1EMI4"/>
<dbReference type="InterPro" id="IPR000983">
    <property type="entry name" value="Bac_GSPG_pilin"/>
</dbReference>
<evidence type="ECO:0000313" key="9">
    <source>
        <dbReference type="Proteomes" id="UP000033907"/>
    </source>
</evidence>
<dbReference type="SUPFAM" id="SSF54523">
    <property type="entry name" value="Pili subunits"/>
    <property type="match status" value="1"/>
</dbReference>
<dbReference type="PANTHER" id="PTHR30093">
    <property type="entry name" value="GENERAL SECRETION PATHWAY PROTEIN G"/>
    <property type="match status" value="1"/>
</dbReference>
<feature type="domain" description="Type II secretion system protein GspG C-terminal" evidence="7">
    <location>
        <begin position="40"/>
        <end position="118"/>
    </location>
</feature>
<evidence type="ECO:0000256" key="6">
    <source>
        <dbReference type="SAM" id="Phobius"/>
    </source>
</evidence>
<accession>A0A0G1EMI4</accession>
<gene>
    <name evidence="8" type="ORF">UV91_C0009G0025</name>
</gene>
<evidence type="ECO:0000256" key="2">
    <source>
        <dbReference type="ARBA" id="ARBA00022481"/>
    </source>
</evidence>
<comment type="caution">
    <text evidence="8">The sequence shown here is derived from an EMBL/GenBank/DDBJ whole genome shotgun (WGS) entry which is preliminary data.</text>
</comment>
<keyword evidence="2" id="KW-0488">Methylation</keyword>
<keyword evidence="5 6" id="KW-0472">Membrane</keyword>
<dbReference type="PROSITE" id="PS00409">
    <property type="entry name" value="PROKAR_NTER_METHYL"/>
    <property type="match status" value="1"/>
</dbReference>
<name>A0A0G1EMI4_9BACT</name>
<dbReference type="Pfam" id="PF08334">
    <property type="entry name" value="T2SSG"/>
    <property type="match status" value="1"/>
</dbReference>
<dbReference type="PANTHER" id="PTHR30093:SF44">
    <property type="entry name" value="TYPE II SECRETION SYSTEM CORE PROTEIN G"/>
    <property type="match status" value="1"/>
</dbReference>
<dbReference type="PRINTS" id="PR00813">
    <property type="entry name" value="BCTERIALGSPG"/>
</dbReference>
<dbReference type="GO" id="GO:0015628">
    <property type="term" value="P:protein secretion by the type II secretion system"/>
    <property type="evidence" value="ECO:0007669"/>
    <property type="project" value="InterPro"/>
</dbReference>
<comment type="subcellular location">
    <subcellularLocation>
        <location evidence="1">Membrane</location>
        <topology evidence="1">Single-pass membrane protein</topology>
    </subcellularLocation>
</comment>
<feature type="transmembrane region" description="Helical" evidence="6">
    <location>
        <begin position="12"/>
        <end position="34"/>
    </location>
</feature>
<protein>
    <recommendedName>
        <fullName evidence="7">Type II secretion system protein GspG C-terminal domain-containing protein</fullName>
    </recommendedName>
</protein>
<evidence type="ECO:0000256" key="3">
    <source>
        <dbReference type="ARBA" id="ARBA00022692"/>
    </source>
</evidence>
<evidence type="ECO:0000256" key="4">
    <source>
        <dbReference type="ARBA" id="ARBA00022989"/>
    </source>
</evidence>
<dbReference type="Gene3D" id="3.30.700.10">
    <property type="entry name" value="Glycoprotein, Type 4 Pilin"/>
    <property type="match status" value="1"/>
</dbReference>
<dbReference type="NCBIfam" id="TIGR02532">
    <property type="entry name" value="IV_pilin_GFxxxE"/>
    <property type="match status" value="1"/>
</dbReference>
<dbReference type="InterPro" id="IPR045584">
    <property type="entry name" value="Pilin-like"/>
</dbReference>